<comment type="caution">
    <text evidence="1">The sequence shown here is derived from an EMBL/GenBank/DDBJ whole genome shotgun (WGS) entry which is preliminary data.</text>
</comment>
<dbReference type="HOGENOM" id="CLU_2961552_0_0_1"/>
<name>A0A0A2KFH1_PENIT</name>
<dbReference type="EMBL" id="JQGA01001402">
    <property type="protein sequence ID" value="KGO66564.1"/>
    <property type="molecule type" value="Genomic_DNA"/>
</dbReference>
<dbReference type="AlphaFoldDB" id="A0A0A2KFH1"/>
<evidence type="ECO:0000313" key="2">
    <source>
        <dbReference type="Proteomes" id="UP000030104"/>
    </source>
</evidence>
<dbReference type="Proteomes" id="UP000030104">
    <property type="component" value="Unassembled WGS sequence"/>
</dbReference>
<proteinExistence type="predicted"/>
<reference evidence="1 2" key="1">
    <citation type="journal article" date="2015" name="Mol. Plant Microbe Interact.">
        <title>Genome, transcriptome, and functional analyses of Penicillium expansum provide new insights into secondary metabolism and pathogenicity.</title>
        <authorList>
            <person name="Ballester A.R."/>
            <person name="Marcet-Houben M."/>
            <person name="Levin E."/>
            <person name="Sela N."/>
            <person name="Selma-Lazaro C."/>
            <person name="Carmona L."/>
            <person name="Wisniewski M."/>
            <person name="Droby S."/>
            <person name="Gonzalez-Candelas L."/>
            <person name="Gabaldon T."/>
        </authorList>
    </citation>
    <scope>NUCLEOTIDE SEQUENCE [LARGE SCALE GENOMIC DNA]</scope>
    <source>
        <strain evidence="1 2">PHI-1</strain>
    </source>
</reference>
<organism evidence="1 2">
    <name type="scientific">Penicillium italicum</name>
    <name type="common">Blue mold</name>
    <dbReference type="NCBI Taxonomy" id="40296"/>
    <lineage>
        <taxon>Eukaryota</taxon>
        <taxon>Fungi</taxon>
        <taxon>Dikarya</taxon>
        <taxon>Ascomycota</taxon>
        <taxon>Pezizomycotina</taxon>
        <taxon>Eurotiomycetes</taxon>
        <taxon>Eurotiomycetidae</taxon>
        <taxon>Eurotiales</taxon>
        <taxon>Aspergillaceae</taxon>
        <taxon>Penicillium</taxon>
    </lineage>
</organism>
<accession>A0A0A2KFH1</accession>
<sequence length="59" mass="7156">MVLKYFFKRSTSRYHLNKEQKEDKNIQQLEYDRGHLAPTARVWAARRSIQGTQRRYSPT</sequence>
<dbReference type="OrthoDB" id="10574000at2759"/>
<evidence type="ECO:0000313" key="1">
    <source>
        <dbReference type="EMBL" id="KGO66564.1"/>
    </source>
</evidence>
<dbReference type="GO" id="GO:0046872">
    <property type="term" value="F:metal ion binding"/>
    <property type="evidence" value="ECO:0007669"/>
    <property type="project" value="InterPro"/>
</dbReference>
<dbReference type="GO" id="GO:0016787">
    <property type="term" value="F:hydrolase activity"/>
    <property type="evidence" value="ECO:0007669"/>
    <property type="project" value="InterPro"/>
</dbReference>
<protein>
    <submittedName>
        <fullName evidence="1">Uncharacterized protein</fullName>
    </submittedName>
</protein>
<dbReference type="GO" id="GO:0003676">
    <property type="term" value="F:nucleic acid binding"/>
    <property type="evidence" value="ECO:0007669"/>
    <property type="project" value="InterPro"/>
</dbReference>
<gene>
    <name evidence="1" type="ORF">PITC_079920</name>
</gene>
<dbReference type="PROSITE" id="PS01070">
    <property type="entry name" value="NUCLEASE_NON_SPEC"/>
    <property type="match status" value="1"/>
</dbReference>
<keyword evidence="2" id="KW-1185">Reference proteome</keyword>
<dbReference type="InterPro" id="IPR018524">
    <property type="entry name" value="DNA/RNA_endonuclease_AS"/>
</dbReference>